<feature type="DNA-binding region" description="H-T-H motif" evidence="4">
    <location>
        <begin position="29"/>
        <end position="48"/>
    </location>
</feature>
<protein>
    <submittedName>
        <fullName evidence="6">HTH-type transcriptional repressor ComR</fullName>
    </submittedName>
</protein>
<dbReference type="Gene3D" id="1.10.357.10">
    <property type="entry name" value="Tetracycline Repressor, domain 2"/>
    <property type="match status" value="1"/>
</dbReference>
<keyword evidence="3" id="KW-0804">Transcription</keyword>
<dbReference type="RefSeq" id="WP_153411325.1">
    <property type="nucleotide sequence ID" value="NZ_WEGK01000007.1"/>
</dbReference>
<dbReference type="GO" id="GO:0003677">
    <property type="term" value="F:DNA binding"/>
    <property type="evidence" value="ECO:0007669"/>
    <property type="project" value="UniProtKB-UniRule"/>
</dbReference>
<dbReference type="OrthoDB" id="9805134at2"/>
<evidence type="ECO:0000256" key="4">
    <source>
        <dbReference type="PROSITE-ProRule" id="PRU00335"/>
    </source>
</evidence>
<organism evidence="6 7">
    <name type="scientific">Nocardia macrotermitis</name>
    <dbReference type="NCBI Taxonomy" id="2585198"/>
    <lineage>
        <taxon>Bacteria</taxon>
        <taxon>Bacillati</taxon>
        <taxon>Actinomycetota</taxon>
        <taxon>Actinomycetes</taxon>
        <taxon>Mycobacteriales</taxon>
        <taxon>Nocardiaceae</taxon>
        <taxon>Nocardia</taxon>
    </lineage>
</organism>
<dbReference type="InterPro" id="IPR011075">
    <property type="entry name" value="TetR_C"/>
</dbReference>
<dbReference type="InterPro" id="IPR009057">
    <property type="entry name" value="Homeodomain-like_sf"/>
</dbReference>
<dbReference type="Proteomes" id="UP000438448">
    <property type="component" value="Unassembled WGS sequence"/>
</dbReference>
<proteinExistence type="predicted"/>
<name>A0A7K0D4D9_9NOCA</name>
<feature type="domain" description="HTH tetR-type" evidence="5">
    <location>
        <begin position="6"/>
        <end position="66"/>
    </location>
</feature>
<evidence type="ECO:0000259" key="5">
    <source>
        <dbReference type="PROSITE" id="PS50977"/>
    </source>
</evidence>
<dbReference type="SUPFAM" id="SSF46689">
    <property type="entry name" value="Homeodomain-like"/>
    <property type="match status" value="1"/>
</dbReference>
<dbReference type="EMBL" id="WEGK01000007">
    <property type="protein sequence ID" value="MQY20579.1"/>
    <property type="molecule type" value="Genomic_DNA"/>
</dbReference>
<dbReference type="Pfam" id="PF16925">
    <property type="entry name" value="TetR_C_13"/>
    <property type="match status" value="1"/>
</dbReference>
<evidence type="ECO:0000256" key="3">
    <source>
        <dbReference type="ARBA" id="ARBA00023163"/>
    </source>
</evidence>
<evidence type="ECO:0000313" key="7">
    <source>
        <dbReference type="Proteomes" id="UP000438448"/>
    </source>
</evidence>
<dbReference type="Gene3D" id="1.10.10.60">
    <property type="entry name" value="Homeodomain-like"/>
    <property type="match status" value="1"/>
</dbReference>
<dbReference type="PROSITE" id="PS50977">
    <property type="entry name" value="HTH_TETR_2"/>
    <property type="match status" value="1"/>
</dbReference>
<dbReference type="PANTHER" id="PTHR47506:SF1">
    <property type="entry name" value="HTH-TYPE TRANSCRIPTIONAL REGULATOR YJDC"/>
    <property type="match status" value="1"/>
</dbReference>
<keyword evidence="1" id="KW-0805">Transcription regulation</keyword>
<gene>
    <name evidence="6" type="primary">comR_2</name>
    <name evidence="6" type="ORF">NRB20_36850</name>
</gene>
<dbReference type="InterPro" id="IPR036271">
    <property type="entry name" value="Tet_transcr_reg_TetR-rel_C_sf"/>
</dbReference>
<evidence type="ECO:0000256" key="1">
    <source>
        <dbReference type="ARBA" id="ARBA00023015"/>
    </source>
</evidence>
<keyword evidence="7" id="KW-1185">Reference proteome</keyword>
<evidence type="ECO:0000256" key="2">
    <source>
        <dbReference type="ARBA" id="ARBA00023125"/>
    </source>
</evidence>
<dbReference type="InterPro" id="IPR001647">
    <property type="entry name" value="HTH_TetR"/>
</dbReference>
<dbReference type="SUPFAM" id="SSF48498">
    <property type="entry name" value="Tetracyclin repressor-like, C-terminal domain"/>
    <property type="match status" value="1"/>
</dbReference>
<evidence type="ECO:0000313" key="6">
    <source>
        <dbReference type="EMBL" id="MQY20579.1"/>
    </source>
</evidence>
<dbReference type="AlphaFoldDB" id="A0A7K0D4D9"/>
<sequence>MARPREFDEDDVVGKARDRFWAAGYAATSIHDLVDATGVSRGSLYATFGSKHELFLRALDSYCEGTIAAVHADLDGDSADAADRLRTHMRHVADSCGNAEFGCFLAKSTAELAAADPEVAKRADQMYGTYEDILVTCLEQAQHVGDLDDRHDPRTLAALLLITVRGMDALGQAGRGVEFMRQVTEHSLAFLLS</sequence>
<reference evidence="6 7" key="1">
    <citation type="submission" date="2019-10" db="EMBL/GenBank/DDBJ databases">
        <title>Nocardia macrotermitis sp. nov. and Nocardia aurantia sp. nov., isolated from the gut of fungus growing-termite Macrotermes natalensis.</title>
        <authorList>
            <person name="Benndorf R."/>
            <person name="Schwitalla J."/>
            <person name="Martin K."/>
            <person name="De Beer W."/>
            <person name="Kaster A.-K."/>
            <person name="Vollmers J."/>
            <person name="Poulsen M."/>
            <person name="Beemelmanns C."/>
        </authorList>
    </citation>
    <scope>NUCLEOTIDE SEQUENCE [LARGE SCALE GENOMIC DNA]</scope>
    <source>
        <strain evidence="6 7">RB20</strain>
    </source>
</reference>
<dbReference type="Pfam" id="PF00440">
    <property type="entry name" value="TetR_N"/>
    <property type="match status" value="1"/>
</dbReference>
<keyword evidence="2 4" id="KW-0238">DNA-binding</keyword>
<accession>A0A7K0D4D9</accession>
<dbReference type="PANTHER" id="PTHR47506">
    <property type="entry name" value="TRANSCRIPTIONAL REGULATORY PROTEIN"/>
    <property type="match status" value="1"/>
</dbReference>
<comment type="caution">
    <text evidence="6">The sequence shown here is derived from an EMBL/GenBank/DDBJ whole genome shotgun (WGS) entry which is preliminary data.</text>
</comment>